<feature type="transmembrane region" description="Helical" evidence="10">
    <location>
        <begin position="12"/>
        <end position="32"/>
    </location>
</feature>
<dbReference type="InterPro" id="IPR012419">
    <property type="entry name" value="Cas1_AcylTrans_dom"/>
</dbReference>
<proteinExistence type="inferred from homology"/>
<dbReference type="EMBL" id="JAGRRH010000007">
    <property type="protein sequence ID" value="KAG7367240.1"/>
    <property type="molecule type" value="Genomic_DNA"/>
</dbReference>
<evidence type="ECO:0000256" key="10">
    <source>
        <dbReference type="SAM" id="Phobius"/>
    </source>
</evidence>
<evidence type="ECO:0000256" key="2">
    <source>
        <dbReference type="ARBA" id="ARBA00010666"/>
    </source>
</evidence>
<feature type="transmembrane region" description="Helical" evidence="10">
    <location>
        <begin position="517"/>
        <end position="535"/>
    </location>
</feature>
<feature type="transmembrane region" description="Helical" evidence="10">
    <location>
        <begin position="100"/>
        <end position="116"/>
    </location>
</feature>
<evidence type="ECO:0000256" key="3">
    <source>
        <dbReference type="ARBA" id="ARBA00022679"/>
    </source>
</evidence>
<keyword evidence="7" id="KW-0325">Glycoprotein</keyword>
<keyword evidence="4 10" id="KW-0812">Transmembrane</keyword>
<evidence type="ECO:0000256" key="8">
    <source>
        <dbReference type="SAM" id="Coils"/>
    </source>
</evidence>
<feature type="transmembrane region" description="Helical" evidence="10">
    <location>
        <begin position="212"/>
        <end position="231"/>
    </location>
</feature>
<feature type="transmembrane region" description="Helical" evidence="10">
    <location>
        <begin position="541"/>
        <end position="563"/>
    </location>
</feature>
<keyword evidence="6 10" id="KW-0472">Membrane</keyword>
<feature type="transmembrane region" description="Helical" evidence="10">
    <location>
        <begin position="251"/>
        <end position="281"/>
    </location>
</feature>
<evidence type="ECO:0000256" key="5">
    <source>
        <dbReference type="ARBA" id="ARBA00022989"/>
    </source>
</evidence>
<keyword evidence="5 10" id="KW-1133">Transmembrane helix</keyword>
<reference evidence="12" key="1">
    <citation type="journal article" date="2021" name="Sci. Rep.">
        <title>Diploid genomic architecture of Nitzschia inconspicua, an elite biomass production diatom.</title>
        <authorList>
            <person name="Oliver A."/>
            <person name="Podell S."/>
            <person name="Pinowska A."/>
            <person name="Traller J.C."/>
            <person name="Smith S.R."/>
            <person name="McClure R."/>
            <person name="Beliaev A."/>
            <person name="Bohutskyi P."/>
            <person name="Hill E.A."/>
            <person name="Rabines A."/>
            <person name="Zheng H."/>
            <person name="Allen L.Z."/>
            <person name="Kuo A."/>
            <person name="Grigoriev I.V."/>
            <person name="Allen A.E."/>
            <person name="Hazlebeck D."/>
            <person name="Allen E.E."/>
        </authorList>
    </citation>
    <scope>NUCLEOTIDE SEQUENCE</scope>
    <source>
        <strain evidence="12">Hildebrandi</strain>
    </source>
</reference>
<evidence type="ECO:0000256" key="7">
    <source>
        <dbReference type="ARBA" id="ARBA00023180"/>
    </source>
</evidence>
<evidence type="ECO:0000313" key="12">
    <source>
        <dbReference type="EMBL" id="KAG7367240.1"/>
    </source>
</evidence>
<comment type="subcellular location">
    <subcellularLocation>
        <location evidence="1">Membrane</location>
        <topology evidence="1">Multi-pass membrane protein</topology>
    </subcellularLocation>
</comment>
<dbReference type="AlphaFoldDB" id="A0A9K3Q1N3"/>
<feature type="domain" description="Cas1p 10 TM acyl transferase" evidence="11">
    <location>
        <begin position="171"/>
        <end position="518"/>
    </location>
</feature>
<feature type="transmembrane region" description="Helical" evidence="10">
    <location>
        <begin position="584"/>
        <end position="605"/>
    </location>
</feature>
<feature type="transmembrane region" description="Helical" evidence="10">
    <location>
        <begin position="922"/>
        <end position="951"/>
    </location>
</feature>
<comment type="similarity">
    <text evidence="2">Belongs to the PC-esterase family. CASD1 subfamily.</text>
</comment>
<keyword evidence="8" id="KW-0175">Coiled coil</keyword>
<keyword evidence="3 12" id="KW-0808">Transferase</keyword>
<dbReference type="Pfam" id="PF07779">
    <property type="entry name" value="Cas1_AcylT"/>
    <property type="match status" value="1"/>
</dbReference>
<dbReference type="OrthoDB" id="1932925at2759"/>
<dbReference type="CDD" id="cd00229">
    <property type="entry name" value="SGNH_hydrolase"/>
    <property type="match status" value="1"/>
</dbReference>
<feature type="transmembrane region" description="Helical" evidence="10">
    <location>
        <begin position="381"/>
        <end position="401"/>
    </location>
</feature>
<sequence length="1020" mass="115245">MASHDAASAASMTTMASAMLFGTIIFATAALATRSYIMGDTTLFEAAAHPKSAALDVRSLTSVYTLLFHSSVFGMILFYAYICENHPPYPHADKNYDADIFFFLTFLLLVVSAFTWKRHVPDINSKKALAKGKTHESGNEMEVESGGSFDGNGQQKHPVVAADGTIRPIAEPNDKTEILNRDQTEEWKGWMQFMFLLYHYYHAEEVYNSIRIMITCYVWMTGFGNFSFFYLKADYGVVRVLQMLWRLNFLVLFLCLTQGTTFILYYICLLHTYYFFMVYVIMKIGHQYNYTKWWVRIKLAALAIVIFLVWDCDLGLFKLLHFPFFGETPMMGANAGAMWEWYFRSTLDHWSTYLGMIFALNFPITSLFYRKLEAMSPLKEFLGKGAMGAALFAAFAIWASGPFRQEKFDYNQTNAYYGFIPLITYIYFRNLTPFLRNHTLELLHQIGKTTLETYLMQHHIWLTSNAKSLLTLVPGWPKVNFLLVSLIYVFLSRRLYQLTLFLRGMILPDNRNACFKNLAGMLAVIGSFCGLAYLLEAQKMLSLGAVGMISVAGGYFLYTYLLNCTRWPSESSAEQDIRRNPNKMAFSCLAAVAAVATCGFIWHTMAIRGASRIQLLPSTCQEFANNGNWVARNSCDEGPRGVEYRKFGISAESTCSTQNTVYVWGWDEQDPAFHCRFKQRDPKSLKAHLRGRTIYFAGDSITRYLYHSFCRQLGIADAGAYNAAEGKHHDISRHIDDIDAEFVWAGFATEVVEATKNVTSGVIKTKPDLVVLGGGAWDKLWIYNTQEEKDNMKKALNELTIQMRTLRDKMGIPVVWLTPTTVNSDALPSEEKRENINENEMKKLRDLYKSEGVLASASFVIDGEAFTSTRVAESFDGVHYPHHIYSAGAQILCNSMDWLLPVPNKVPPKPAPQPGAMAHIPLGLMMLCLAAAGLFLFDGFLGFSYIAVIFVPSISPKHLFYESFSSLHQRMKLPALEMQPLHQSSSRSPPSRTNSMNGGPPAVVKGADEEEVVSLIGKER</sequence>
<gene>
    <name evidence="12" type="ORF">IV203_029911</name>
</gene>
<dbReference type="PANTHER" id="PTHR13533:SF1">
    <property type="entry name" value="N-ACETYLNEURAMINATE 9-O-ACETYLTRANSFERASE"/>
    <property type="match status" value="1"/>
</dbReference>
<protein>
    <submittedName>
        <fullName evidence="12">10 TM acyl transferase domain found in Cas1p-domain containing protein</fullName>
    </submittedName>
</protein>
<feature type="coiled-coil region" evidence="8">
    <location>
        <begin position="782"/>
        <end position="809"/>
    </location>
</feature>
<evidence type="ECO:0000313" key="13">
    <source>
        <dbReference type="Proteomes" id="UP000693970"/>
    </source>
</evidence>
<comment type="caution">
    <text evidence="12">The sequence shown here is derived from an EMBL/GenBank/DDBJ whole genome shotgun (WGS) entry which is preliminary data.</text>
</comment>
<feature type="transmembrane region" description="Helical" evidence="10">
    <location>
        <begin position="350"/>
        <end position="369"/>
    </location>
</feature>
<feature type="region of interest" description="Disordered" evidence="9">
    <location>
        <begin position="978"/>
        <end position="1007"/>
    </location>
</feature>
<feature type="transmembrane region" description="Helical" evidence="10">
    <location>
        <begin position="293"/>
        <end position="310"/>
    </location>
</feature>
<evidence type="ECO:0000259" key="11">
    <source>
        <dbReference type="Pfam" id="PF07779"/>
    </source>
</evidence>
<name>A0A9K3Q1N3_9STRA</name>
<dbReference type="GO" id="GO:0016407">
    <property type="term" value="F:acetyltransferase activity"/>
    <property type="evidence" value="ECO:0007669"/>
    <property type="project" value="TreeGrafter"/>
</dbReference>
<feature type="transmembrane region" description="Helical" evidence="10">
    <location>
        <begin position="479"/>
        <end position="496"/>
    </location>
</feature>
<dbReference type="PANTHER" id="PTHR13533">
    <property type="entry name" value="N-ACETYLNEURAMINATE 9-O-ACETYLTRANSFERASE"/>
    <property type="match status" value="1"/>
</dbReference>
<evidence type="ECO:0000256" key="9">
    <source>
        <dbReference type="SAM" id="MobiDB-lite"/>
    </source>
</evidence>
<reference evidence="12" key="2">
    <citation type="submission" date="2021-04" db="EMBL/GenBank/DDBJ databases">
        <authorList>
            <person name="Podell S."/>
        </authorList>
    </citation>
    <scope>NUCLEOTIDE SEQUENCE</scope>
    <source>
        <strain evidence="12">Hildebrandi</strain>
    </source>
</reference>
<evidence type="ECO:0000256" key="4">
    <source>
        <dbReference type="ARBA" id="ARBA00022692"/>
    </source>
</evidence>
<evidence type="ECO:0000256" key="1">
    <source>
        <dbReference type="ARBA" id="ARBA00004141"/>
    </source>
</evidence>
<feature type="transmembrane region" description="Helical" evidence="10">
    <location>
        <begin position="61"/>
        <end position="80"/>
    </location>
</feature>
<dbReference type="GO" id="GO:0016020">
    <property type="term" value="C:membrane"/>
    <property type="evidence" value="ECO:0007669"/>
    <property type="project" value="UniProtKB-SubCell"/>
</dbReference>
<evidence type="ECO:0000256" key="6">
    <source>
        <dbReference type="ARBA" id="ARBA00023136"/>
    </source>
</evidence>
<dbReference type="GO" id="GO:0005975">
    <property type="term" value="P:carbohydrate metabolic process"/>
    <property type="evidence" value="ECO:0007669"/>
    <property type="project" value="TreeGrafter"/>
</dbReference>
<accession>A0A9K3Q1N3</accession>
<keyword evidence="13" id="KW-1185">Reference proteome</keyword>
<organism evidence="12 13">
    <name type="scientific">Nitzschia inconspicua</name>
    <dbReference type="NCBI Taxonomy" id="303405"/>
    <lineage>
        <taxon>Eukaryota</taxon>
        <taxon>Sar</taxon>
        <taxon>Stramenopiles</taxon>
        <taxon>Ochrophyta</taxon>
        <taxon>Bacillariophyta</taxon>
        <taxon>Bacillariophyceae</taxon>
        <taxon>Bacillariophycidae</taxon>
        <taxon>Bacillariales</taxon>
        <taxon>Bacillariaceae</taxon>
        <taxon>Nitzschia</taxon>
    </lineage>
</organism>
<dbReference type="Proteomes" id="UP000693970">
    <property type="component" value="Unassembled WGS sequence"/>
</dbReference>
<dbReference type="GO" id="GO:0005794">
    <property type="term" value="C:Golgi apparatus"/>
    <property type="evidence" value="ECO:0007669"/>
    <property type="project" value="UniProtKB-ARBA"/>
</dbReference>